<dbReference type="Proteomes" id="UP001353858">
    <property type="component" value="Unassembled WGS sequence"/>
</dbReference>
<gene>
    <name evidence="1" type="ORF">RN001_013814</name>
</gene>
<name>A0AAN7SE52_9COLE</name>
<proteinExistence type="predicted"/>
<keyword evidence="2" id="KW-1185">Reference proteome</keyword>
<evidence type="ECO:0000313" key="2">
    <source>
        <dbReference type="Proteomes" id="UP001353858"/>
    </source>
</evidence>
<organism evidence="1 2">
    <name type="scientific">Aquatica leii</name>
    <dbReference type="NCBI Taxonomy" id="1421715"/>
    <lineage>
        <taxon>Eukaryota</taxon>
        <taxon>Metazoa</taxon>
        <taxon>Ecdysozoa</taxon>
        <taxon>Arthropoda</taxon>
        <taxon>Hexapoda</taxon>
        <taxon>Insecta</taxon>
        <taxon>Pterygota</taxon>
        <taxon>Neoptera</taxon>
        <taxon>Endopterygota</taxon>
        <taxon>Coleoptera</taxon>
        <taxon>Polyphaga</taxon>
        <taxon>Elateriformia</taxon>
        <taxon>Elateroidea</taxon>
        <taxon>Lampyridae</taxon>
        <taxon>Luciolinae</taxon>
        <taxon>Aquatica</taxon>
    </lineage>
</organism>
<evidence type="ECO:0000313" key="1">
    <source>
        <dbReference type="EMBL" id="KAK4874454.1"/>
    </source>
</evidence>
<sequence>MVISKRQQQESLITLRSQIIERVEKYCFLGSWVNAQWDQSMEIKSKIKKTRTAWTITEPMMRRLEAFEIWVYRRILCISWVDHISNEEVLRRLGKQKEISYTIKKTKTKILRTRNAQ</sequence>
<reference evidence="2" key="1">
    <citation type="submission" date="2023-01" db="EMBL/GenBank/DDBJ databases">
        <title>Key to firefly adult light organ development and bioluminescence: homeobox transcription factors regulate luciferase expression and transportation to peroxisome.</title>
        <authorList>
            <person name="Fu X."/>
        </authorList>
    </citation>
    <scope>NUCLEOTIDE SEQUENCE [LARGE SCALE GENOMIC DNA]</scope>
</reference>
<dbReference type="EMBL" id="JARPUR010000006">
    <property type="protein sequence ID" value="KAK4874454.1"/>
    <property type="molecule type" value="Genomic_DNA"/>
</dbReference>
<protein>
    <submittedName>
        <fullName evidence="1">Uncharacterized protein</fullName>
    </submittedName>
</protein>
<comment type="caution">
    <text evidence="1">The sequence shown here is derived from an EMBL/GenBank/DDBJ whole genome shotgun (WGS) entry which is preliminary data.</text>
</comment>
<accession>A0AAN7SE52</accession>
<dbReference type="AlphaFoldDB" id="A0AAN7SE52"/>